<dbReference type="STRING" id="1609559.TQ32_04140"/>
<accession>A0A127B8Q9</accession>
<dbReference type="PATRIC" id="fig|1609559.3.peg.862"/>
<dbReference type="Proteomes" id="UP000070587">
    <property type="component" value="Chromosome"/>
</dbReference>
<dbReference type="KEGG" id="pyc:TQ32_04140"/>
<protein>
    <submittedName>
        <fullName evidence="1">Uncharacterized protein</fullName>
    </submittedName>
</protein>
<evidence type="ECO:0000313" key="2">
    <source>
        <dbReference type="Proteomes" id="UP000070587"/>
    </source>
</evidence>
<dbReference type="AlphaFoldDB" id="A0A127B8Q9"/>
<gene>
    <name evidence="1" type="ORF">TQ32_04140</name>
</gene>
<dbReference type="EMBL" id="CP010835">
    <property type="protein sequence ID" value="AMM53762.1"/>
    <property type="molecule type" value="Genomic_DNA"/>
</dbReference>
<reference evidence="1 2" key="2">
    <citation type="journal article" date="2016" name="Int. J. Syst. Evol. Microbiol.">
        <title>Pyrococcus kukulkanii sp. nov., a hyperthermophilic, piezophilic archaeon isolated from a deep-sea hydrothermal vent.</title>
        <authorList>
            <person name="Callac N."/>
            <person name="Oger P."/>
            <person name="Lesongeur F."/>
            <person name="Rattray J.E."/>
            <person name="Vannier P."/>
            <person name="Michoud G."/>
            <person name="Beauverger M."/>
            <person name="Gayet N."/>
            <person name="Rouxel O."/>
            <person name="Jebbar M."/>
            <person name="Godfroy A."/>
        </authorList>
    </citation>
    <scope>NUCLEOTIDE SEQUENCE [LARGE SCALE GENOMIC DNA]</scope>
    <source>
        <strain evidence="1 2">NCB100</strain>
    </source>
</reference>
<evidence type="ECO:0000313" key="1">
    <source>
        <dbReference type="EMBL" id="AMM53762.1"/>
    </source>
</evidence>
<name>A0A127B8Q9_9EURY</name>
<reference evidence="2" key="1">
    <citation type="submission" date="2015-02" db="EMBL/GenBank/DDBJ databases">
        <title>Pyrococcus kukulkanii sp. nov., a novel hyperthermophilic archaeon isolated from a deep-sea hydrothermal vent at the Guaymas Basin.</title>
        <authorList>
            <person name="Oger P.M."/>
            <person name="Callac N."/>
            <person name="Jebbar M."/>
            <person name="Godfroy A."/>
        </authorList>
    </citation>
    <scope>NUCLEOTIDE SEQUENCE [LARGE SCALE GENOMIC DNA]</scope>
    <source>
        <strain evidence="2">NCB100</strain>
    </source>
</reference>
<sequence length="149" mass="16922">MNWKRTFAVVFSFSLVVSILSSVFGVFYWSALGSSYYAKIPLQSADKLLKFAKVVNKSVVYSFDIFWAMEPGKTRVQAYVEGIKCKNSNYTIEVIVMDGRIFKNSGKFSFLIKRKDTFLYLHVKVTIPNTCAVDQSLRGPGVIIYAKNE</sequence>
<organism evidence="1 2">
    <name type="scientific">Pyrococcus kukulkanii</name>
    <dbReference type="NCBI Taxonomy" id="1609559"/>
    <lineage>
        <taxon>Archaea</taxon>
        <taxon>Methanobacteriati</taxon>
        <taxon>Methanobacteriota</taxon>
        <taxon>Thermococci</taxon>
        <taxon>Thermococcales</taxon>
        <taxon>Thermococcaceae</taxon>
        <taxon>Pyrococcus</taxon>
    </lineage>
</organism>
<proteinExistence type="predicted"/>
<dbReference type="GeneID" id="28490997"/>
<dbReference type="RefSeq" id="WP_068321378.1">
    <property type="nucleotide sequence ID" value="NZ_CP010835.1"/>
</dbReference>
<dbReference type="OrthoDB" id="95873at2157"/>